<dbReference type="InterPro" id="IPR036291">
    <property type="entry name" value="NAD(P)-bd_dom_sf"/>
</dbReference>
<accession>A0A238GZG6</accession>
<dbReference type="Proteomes" id="UP000198460">
    <property type="component" value="Unassembled WGS sequence"/>
</dbReference>
<protein>
    <recommendedName>
        <fullName evidence="3">NAD(P)-binding domain-containing protein</fullName>
    </recommendedName>
</protein>
<dbReference type="AlphaFoldDB" id="A0A238GZG6"/>
<proteinExistence type="predicted"/>
<sequence length="79" mass="8663">MKKVILLGANGHTAREIIPRLMAQGDVELTLFARNATPRATGHIRTRRPICSNTSKCYTTAVVEIRLSTSDVISPEVSK</sequence>
<reference evidence="1 2" key="1">
    <citation type="submission" date="2017-04" db="EMBL/GenBank/DDBJ databases">
        <authorList>
            <person name="Afonso C.L."/>
            <person name="Miller P.J."/>
            <person name="Scott M.A."/>
            <person name="Spackman E."/>
            <person name="Goraichik I."/>
            <person name="Dimitrov K.M."/>
            <person name="Suarez D.L."/>
            <person name="Swayne D.E."/>
        </authorList>
    </citation>
    <scope>NUCLEOTIDE SEQUENCE [LARGE SCALE GENOMIC DNA]</scope>
    <source>
        <strain evidence="1">LMG 28154</strain>
    </source>
</reference>
<evidence type="ECO:0008006" key="3">
    <source>
        <dbReference type="Google" id="ProtNLM"/>
    </source>
</evidence>
<evidence type="ECO:0000313" key="1">
    <source>
        <dbReference type="EMBL" id="SMF98370.1"/>
    </source>
</evidence>
<organism evidence="1 2">
    <name type="scientific">Burkholderia singularis</name>
    <dbReference type="NCBI Taxonomy" id="1503053"/>
    <lineage>
        <taxon>Bacteria</taxon>
        <taxon>Pseudomonadati</taxon>
        <taxon>Pseudomonadota</taxon>
        <taxon>Betaproteobacteria</taxon>
        <taxon>Burkholderiales</taxon>
        <taxon>Burkholderiaceae</taxon>
        <taxon>Burkholderia</taxon>
        <taxon>pseudomallei group</taxon>
    </lineage>
</organism>
<evidence type="ECO:0000313" key="2">
    <source>
        <dbReference type="Proteomes" id="UP000198460"/>
    </source>
</evidence>
<dbReference type="RefSeq" id="WP_089339362.1">
    <property type="nucleotide sequence ID" value="NZ_FXAN01000019.1"/>
</dbReference>
<dbReference type="EMBL" id="FXAN01000019">
    <property type="protein sequence ID" value="SMF98370.1"/>
    <property type="molecule type" value="Genomic_DNA"/>
</dbReference>
<dbReference type="Gene3D" id="3.40.50.720">
    <property type="entry name" value="NAD(P)-binding Rossmann-like Domain"/>
    <property type="match status" value="1"/>
</dbReference>
<gene>
    <name evidence="1" type="ORF">BSIN_5433</name>
</gene>
<name>A0A238GZG6_9BURK</name>
<dbReference type="SUPFAM" id="SSF51735">
    <property type="entry name" value="NAD(P)-binding Rossmann-fold domains"/>
    <property type="match status" value="1"/>
</dbReference>